<sequence>MTPRFSNPHLRPLASKSISRRELFAYDEDDDDSGHSEAEGDKELLTHLQQTIKGSLEFAVEDKDGNRRKRRKLERKSDAEKVDEGPLLFRLTSEGVGPIELQPRPPKPPSCYREPDYEDSEDRCKRRREQALAVAVDHTWVIDQSSIPYSVSQCPTSLLLDAYNSYKSFSSTTKKAIRAHADTPKEFTAARLAVLDCLQPPRRTRPPVPRADLAHHPYMPGAPPLATPPKGTVPHWEIHLNTGHGGQSGKADGSGEQNIRF</sequence>
<organism evidence="2 3">
    <name type="scientific">Paramarasmius palmivorus</name>
    <dbReference type="NCBI Taxonomy" id="297713"/>
    <lineage>
        <taxon>Eukaryota</taxon>
        <taxon>Fungi</taxon>
        <taxon>Dikarya</taxon>
        <taxon>Basidiomycota</taxon>
        <taxon>Agaricomycotina</taxon>
        <taxon>Agaricomycetes</taxon>
        <taxon>Agaricomycetidae</taxon>
        <taxon>Agaricales</taxon>
        <taxon>Marasmiineae</taxon>
        <taxon>Marasmiaceae</taxon>
        <taxon>Paramarasmius</taxon>
    </lineage>
</organism>
<evidence type="ECO:0000313" key="3">
    <source>
        <dbReference type="Proteomes" id="UP001383192"/>
    </source>
</evidence>
<evidence type="ECO:0000313" key="2">
    <source>
        <dbReference type="EMBL" id="KAK7056630.1"/>
    </source>
</evidence>
<gene>
    <name evidence="2" type="ORF">VNI00_002347</name>
</gene>
<feature type="region of interest" description="Disordered" evidence="1">
    <location>
        <begin position="24"/>
        <end position="43"/>
    </location>
</feature>
<protein>
    <submittedName>
        <fullName evidence="2">Uncharacterized protein</fullName>
    </submittedName>
</protein>
<feature type="compositionally biased region" description="Basic and acidic residues" evidence="1">
    <location>
        <begin position="33"/>
        <end position="43"/>
    </location>
</feature>
<reference evidence="2 3" key="1">
    <citation type="submission" date="2024-01" db="EMBL/GenBank/DDBJ databases">
        <title>A draft genome for a cacao thread blight-causing isolate of Paramarasmius palmivorus.</title>
        <authorList>
            <person name="Baruah I.K."/>
            <person name="Bukari Y."/>
            <person name="Amoako-Attah I."/>
            <person name="Meinhardt L.W."/>
            <person name="Bailey B.A."/>
            <person name="Cohen S.P."/>
        </authorList>
    </citation>
    <scope>NUCLEOTIDE SEQUENCE [LARGE SCALE GENOMIC DNA]</scope>
    <source>
        <strain evidence="2 3">GH-12</strain>
    </source>
</reference>
<feature type="region of interest" description="Disordered" evidence="1">
    <location>
        <begin position="240"/>
        <end position="261"/>
    </location>
</feature>
<evidence type="ECO:0000256" key="1">
    <source>
        <dbReference type="SAM" id="MobiDB-lite"/>
    </source>
</evidence>
<feature type="region of interest" description="Disordered" evidence="1">
    <location>
        <begin position="95"/>
        <end position="119"/>
    </location>
</feature>
<dbReference type="AlphaFoldDB" id="A0AAW0DY06"/>
<proteinExistence type="predicted"/>
<feature type="region of interest" description="Disordered" evidence="1">
    <location>
        <begin position="56"/>
        <end position="79"/>
    </location>
</feature>
<accession>A0AAW0DY06</accession>
<dbReference type="Proteomes" id="UP001383192">
    <property type="component" value="Unassembled WGS sequence"/>
</dbReference>
<dbReference type="EMBL" id="JAYKXP010000006">
    <property type="protein sequence ID" value="KAK7056630.1"/>
    <property type="molecule type" value="Genomic_DNA"/>
</dbReference>
<comment type="caution">
    <text evidence="2">The sequence shown here is derived from an EMBL/GenBank/DDBJ whole genome shotgun (WGS) entry which is preliminary data.</text>
</comment>
<keyword evidence="3" id="KW-1185">Reference proteome</keyword>
<name>A0AAW0DY06_9AGAR</name>